<dbReference type="InterPro" id="IPR045864">
    <property type="entry name" value="aa-tRNA-synth_II/BPL/LPL"/>
</dbReference>
<evidence type="ECO:0000256" key="3">
    <source>
        <dbReference type="ARBA" id="ARBA00022840"/>
    </source>
</evidence>
<evidence type="ECO:0000313" key="10">
    <source>
        <dbReference type="EMBL" id="AET31866.1"/>
    </source>
</evidence>
<dbReference type="EC" id="6.1.1.15" evidence="8"/>
<dbReference type="OrthoDB" id="7375at2157"/>
<dbReference type="STRING" id="1104324.P186_0412"/>
<dbReference type="PANTHER" id="PTHR43382">
    <property type="entry name" value="PROLYL-TRNA SYNTHETASE"/>
    <property type="match status" value="1"/>
</dbReference>
<keyword evidence="8" id="KW-0963">Cytoplasm</keyword>
<proteinExistence type="inferred from homology"/>
<comment type="catalytic activity">
    <reaction evidence="6 8">
        <text>tRNA(Pro) + L-proline + ATP = L-prolyl-tRNA(Pro) + AMP + diphosphate</text>
        <dbReference type="Rhea" id="RHEA:14305"/>
        <dbReference type="Rhea" id="RHEA-COMP:9700"/>
        <dbReference type="Rhea" id="RHEA-COMP:9702"/>
        <dbReference type="ChEBI" id="CHEBI:30616"/>
        <dbReference type="ChEBI" id="CHEBI:33019"/>
        <dbReference type="ChEBI" id="CHEBI:60039"/>
        <dbReference type="ChEBI" id="CHEBI:78442"/>
        <dbReference type="ChEBI" id="CHEBI:78532"/>
        <dbReference type="ChEBI" id="CHEBI:456215"/>
        <dbReference type="EC" id="6.1.1.15"/>
    </reaction>
</comment>
<dbReference type="CDD" id="cd00862">
    <property type="entry name" value="ProRS_anticodon_zinc"/>
    <property type="match status" value="1"/>
</dbReference>
<accession>G7VGF5</accession>
<dbReference type="InterPro" id="IPR006195">
    <property type="entry name" value="aa-tRNA-synth_II"/>
</dbReference>
<dbReference type="AlphaFoldDB" id="G7VGF5"/>
<evidence type="ECO:0000313" key="11">
    <source>
        <dbReference type="Proteomes" id="UP000005867"/>
    </source>
</evidence>
<comment type="subcellular location">
    <subcellularLocation>
        <location evidence="8">Cytoplasm</location>
    </subcellularLocation>
</comment>
<sequence>MELVRGARPHGRDKLRSNLIEWFHWLLREAEMYDVRYPVKGAYVWRPYGMKLRRNVENLIRQLHDEAGHQEVLFPVFIPYEYFGKESQHIRGFEKEVFWVSKGGEAGERLVLRPTSETAIMPMVKLWVQDYKDLPLKLYQIVSVFRAETKMTHPMIRLREISMFKEAHTVHVDREDAERQVREAVEIYKKIFDEMCLAYMVNKRPDWDKFAGAEYTIAFDTVLPDGRTLQIGTVHYLGTNFTEVFEVTYLDADGSRKLAHTTSYGISERSIAAMLITHGDDGGTTIPPKLAPIQVVVVPIYYGEEELSVVMSFVREVVNSLASGGVRVYLDDRADKTPGWKFYYWELKGVPLRVEVGKRDVEKRQAVVTRRDTLEKYAVGLGNLVDAVRELMRAVEENLRKNAWEELRRRVVKAEGVEAAKAAIREGKVVEVPWSGDNECGMKIQELVGADALGVAMDADTSVGGYDLRDLACRDKRAEVWLRLSERY</sequence>
<dbReference type="HAMAP" id="MF_01571">
    <property type="entry name" value="Pro_tRNA_synth_type3"/>
    <property type="match status" value="1"/>
</dbReference>
<dbReference type="Pfam" id="PF00587">
    <property type="entry name" value="tRNA-synt_2b"/>
    <property type="match status" value="1"/>
</dbReference>
<dbReference type="SUPFAM" id="SSF64586">
    <property type="entry name" value="C-terminal domain of ProRS"/>
    <property type="match status" value="1"/>
</dbReference>
<feature type="domain" description="Aminoacyl-transfer RNA synthetases class-II family profile" evidence="9">
    <location>
        <begin position="41"/>
        <end position="287"/>
    </location>
</feature>
<dbReference type="EMBL" id="CP003098">
    <property type="protein sequence ID" value="AET31866.1"/>
    <property type="molecule type" value="Genomic_DNA"/>
</dbReference>
<comment type="domain">
    <text evidence="8">Consists of three domains: the N-terminal catalytic domain, the anticodon-binding domain and the C-terminal extension.</text>
</comment>
<dbReference type="FunFam" id="3.30.930.10:FF:000037">
    <property type="entry name" value="Proline--tRNA ligase"/>
    <property type="match status" value="1"/>
</dbReference>
<dbReference type="GO" id="GO:0017101">
    <property type="term" value="C:aminoacyl-tRNA synthetase multienzyme complex"/>
    <property type="evidence" value="ECO:0007669"/>
    <property type="project" value="TreeGrafter"/>
</dbReference>
<dbReference type="GO" id="GO:0005524">
    <property type="term" value="F:ATP binding"/>
    <property type="evidence" value="ECO:0007669"/>
    <property type="project" value="UniProtKB-UniRule"/>
</dbReference>
<dbReference type="GO" id="GO:0006433">
    <property type="term" value="P:prolyl-tRNA aminoacylation"/>
    <property type="evidence" value="ECO:0007669"/>
    <property type="project" value="UniProtKB-UniRule"/>
</dbReference>
<organism evidence="10 11">
    <name type="scientific">Pyrobaculum ferrireducens</name>
    <dbReference type="NCBI Taxonomy" id="1104324"/>
    <lineage>
        <taxon>Archaea</taxon>
        <taxon>Thermoproteota</taxon>
        <taxon>Thermoprotei</taxon>
        <taxon>Thermoproteales</taxon>
        <taxon>Thermoproteaceae</taxon>
        <taxon>Pyrobaculum</taxon>
    </lineage>
</organism>
<dbReference type="Gene3D" id="3.30.110.30">
    <property type="entry name" value="C-terminal domain of ProRS"/>
    <property type="match status" value="1"/>
</dbReference>
<evidence type="ECO:0000256" key="5">
    <source>
        <dbReference type="ARBA" id="ARBA00023146"/>
    </source>
</evidence>
<dbReference type="Gene3D" id="3.40.50.800">
    <property type="entry name" value="Anticodon-binding domain"/>
    <property type="match status" value="1"/>
</dbReference>
<dbReference type="InterPro" id="IPR004499">
    <property type="entry name" value="Pro-tRNA-ligase_IIa_arc-type"/>
</dbReference>
<dbReference type="SUPFAM" id="SSF55681">
    <property type="entry name" value="Class II aaRS and biotin synthetases"/>
    <property type="match status" value="1"/>
</dbReference>
<keyword evidence="1 8" id="KW-0436">Ligase</keyword>
<dbReference type="SUPFAM" id="SSF52954">
    <property type="entry name" value="Class II aaRS ABD-related"/>
    <property type="match status" value="1"/>
</dbReference>
<dbReference type="InterPro" id="IPR017449">
    <property type="entry name" value="Pro-tRNA_synth_II"/>
</dbReference>
<evidence type="ECO:0000259" key="9">
    <source>
        <dbReference type="PROSITE" id="PS50862"/>
    </source>
</evidence>
<gene>
    <name evidence="8" type="primary">proS</name>
    <name evidence="10" type="ORF">P186_0412</name>
</gene>
<name>G7VGF5_9CREN</name>
<dbReference type="Pfam" id="PF03129">
    <property type="entry name" value="HGTP_anticodon"/>
    <property type="match status" value="1"/>
</dbReference>
<protein>
    <recommendedName>
        <fullName evidence="8">Proline--tRNA ligase</fullName>
        <ecNumber evidence="8">6.1.1.15</ecNumber>
    </recommendedName>
    <alternativeName>
        <fullName evidence="8">Prolyl-tRNA synthetase</fullName>
        <shortName evidence="8">ProRS</shortName>
    </alternativeName>
</protein>
<comment type="function">
    <text evidence="8">Catalyzes the attachment of proline to tRNA(Pro) in a two-step reaction: proline is first activated by ATP to form Pro-AMP and then transferred to the acceptor end of tRNA(Pro).</text>
</comment>
<dbReference type="InterPro" id="IPR002316">
    <property type="entry name" value="Pro-tRNA-ligase_IIa"/>
</dbReference>
<comment type="subunit">
    <text evidence="8">Homodimer.</text>
</comment>
<comment type="similarity">
    <text evidence="7 8">Belongs to the class-II aminoacyl-tRNA synthetase family. ProS type 3 subfamily.</text>
</comment>
<evidence type="ECO:0000256" key="2">
    <source>
        <dbReference type="ARBA" id="ARBA00022741"/>
    </source>
</evidence>
<dbReference type="InterPro" id="IPR016061">
    <property type="entry name" value="Pro-tRNA_ligase_II_C"/>
</dbReference>
<keyword evidence="5 8" id="KW-0030">Aminoacyl-tRNA synthetase</keyword>
<dbReference type="Gene3D" id="3.30.930.10">
    <property type="entry name" value="Bira Bifunctional Protein, Domain 2"/>
    <property type="match status" value="1"/>
</dbReference>
<dbReference type="PROSITE" id="PS50862">
    <property type="entry name" value="AA_TRNA_LIGASE_II"/>
    <property type="match status" value="1"/>
</dbReference>
<dbReference type="GO" id="GO:0004827">
    <property type="term" value="F:proline-tRNA ligase activity"/>
    <property type="evidence" value="ECO:0007669"/>
    <property type="project" value="UniProtKB-UniRule"/>
</dbReference>
<dbReference type="NCBIfam" id="TIGR00408">
    <property type="entry name" value="proS_fam_I"/>
    <property type="match status" value="1"/>
</dbReference>
<keyword evidence="2 8" id="KW-0547">Nucleotide-binding</keyword>
<dbReference type="GO" id="GO:0005737">
    <property type="term" value="C:cytoplasm"/>
    <property type="evidence" value="ECO:0007669"/>
    <property type="project" value="UniProtKB-SubCell"/>
</dbReference>
<evidence type="ECO:0000256" key="4">
    <source>
        <dbReference type="ARBA" id="ARBA00022917"/>
    </source>
</evidence>
<dbReference type="RefSeq" id="WP_014287694.1">
    <property type="nucleotide sequence ID" value="NC_016645.1"/>
</dbReference>
<evidence type="ECO:0000256" key="8">
    <source>
        <dbReference type="HAMAP-Rule" id="MF_01571"/>
    </source>
</evidence>
<evidence type="ECO:0000256" key="7">
    <source>
        <dbReference type="ARBA" id="ARBA00060806"/>
    </source>
</evidence>
<dbReference type="FunFam" id="3.40.50.800:FF:000005">
    <property type="entry name" value="bifunctional glutamate/proline--tRNA ligase"/>
    <property type="match status" value="1"/>
</dbReference>
<dbReference type="SMART" id="SM00946">
    <property type="entry name" value="ProRS-C_1"/>
    <property type="match status" value="1"/>
</dbReference>
<evidence type="ECO:0000256" key="6">
    <source>
        <dbReference type="ARBA" id="ARBA00047671"/>
    </source>
</evidence>
<dbReference type="InterPro" id="IPR002314">
    <property type="entry name" value="aa-tRNA-synt_IIb"/>
</dbReference>
<dbReference type="eggNOG" id="arCOG00402">
    <property type="taxonomic scope" value="Archaea"/>
</dbReference>
<keyword evidence="3 8" id="KW-0067">ATP-binding</keyword>
<keyword evidence="11" id="KW-1185">Reference proteome</keyword>
<dbReference type="PRINTS" id="PR01046">
    <property type="entry name" value="TRNASYNTHPRO"/>
</dbReference>
<dbReference type="Proteomes" id="UP000005867">
    <property type="component" value="Chromosome"/>
</dbReference>
<dbReference type="GeneID" id="11594677"/>
<dbReference type="HOGENOM" id="CLU_001882_4_2_2"/>
<dbReference type="PANTHER" id="PTHR43382:SF2">
    <property type="entry name" value="BIFUNCTIONAL GLUTAMATE_PROLINE--TRNA LIGASE"/>
    <property type="match status" value="1"/>
</dbReference>
<dbReference type="InterPro" id="IPR036621">
    <property type="entry name" value="Anticodon-bd_dom_sf"/>
</dbReference>
<dbReference type="KEGG" id="pyr:P186_0412"/>
<reference evidence="10 11" key="1">
    <citation type="journal article" date="2012" name="J. Bacteriol.">
        <title>Complete genome sequence of strain 1860, a crenarchaeon of the genus pyrobaculum able to grow with various electron acceptors.</title>
        <authorList>
            <person name="Mardanov A.V."/>
            <person name="Gumerov V.M."/>
            <person name="Slobodkina G.B."/>
            <person name="Beletsky A.V."/>
            <person name="Bonch-Osmolovskaya E.A."/>
            <person name="Ravin N.V."/>
            <person name="Skryabin K.G."/>
        </authorList>
    </citation>
    <scope>NUCLEOTIDE SEQUENCE [LARGE SCALE GENOMIC DNA]</scope>
    <source>
        <strain evidence="10 11">1860</strain>
    </source>
</reference>
<dbReference type="InterPro" id="IPR004154">
    <property type="entry name" value="Anticodon-bd"/>
</dbReference>
<dbReference type="Pfam" id="PF09180">
    <property type="entry name" value="ProRS-C_1"/>
    <property type="match status" value="1"/>
</dbReference>
<evidence type="ECO:0000256" key="1">
    <source>
        <dbReference type="ARBA" id="ARBA00022598"/>
    </source>
</evidence>
<keyword evidence="4 8" id="KW-0648">Protein biosynthesis</keyword>